<comment type="caution">
    <text evidence="6">The sequence shown here is derived from an EMBL/GenBank/DDBJ whole genome shotgun (WGS) entry which is preliminary data.</text>
</comment>
<dbReference type="PROSITE" id="PS50199">
    <property type="entry name" value="ZF_RANBP2_2"/>
    <property type="match status" value="1"/>
</dbReference>
<dbReference type="AlphaFoldDB" id="K3VFV0"/>
<feature type="domain" description="RanBP2-type" evidence="5">
    <location>
        <begin position="14"/>
        <end position="45"/>
    </location>
</feature>
<dbReference type="InterPro" id="IPR001876">
    <property type="entry name" value="Znf_RanBP2"/>
</dbReference>
<evidence type="ECO:0000256" key="2">
    <source>
        <dbReference type="ARBA" id="ARBA00022771"/>
    </source>
</evidence>
<keyword evidence="7" id="KW-1185">Reference proteome</keyword>
<keyword evidence="3" id="KW-0862">Zinc</keyword>
<gene>
    <name evidence="6" type="ORF">FPSE_06905</name>
</gene>
<accession>K3VFV0</accession>
<proteinExistence type="predicted"/>
<evidence type="ECO:0000313" key="7">
    <source>
        <dbReference type="Proteomes" id="UP000007978"/>
    </source>
</evidence>
<dbReference type="GeneID" id="20365523"/>
<evidence type="ECO:0000259" key="5">
    <source>
        <dbReference type="PROSITE" id="PS50199"/>
    </source>
</evidence>
<protein>
    <recommendedName>
        <fullName evidence="5">RanBP2-type domain-containing protein</fullName>
    </recommendedName>
</protein>
<evidence type="ECO:0000256" key="4">
    <source>
        <dbReference type="PROSITE-ProRule" id="PRU00322"/>
    </source>
</evidence>
<evidence type="ECO:0000256" key="3">
    <source>
        <dbReference type="ARBA" id="ARBA00022833"/>
    </source>
</evidence>
<evidence type="ECO:0000313" key="6">
    <source>
        <dbReference type="EMBL" id="EKJ72859.1"/>
    </source>
</evidence>
<keyword evidence="2 4" id="KW-0863">Zinc-finger</keyword>
<dbReference type="HOGENOM" id="CLU_2638185_0_0_1"/>
<organism evidence="6 7">
    <name type="scientific">Fusarium pseudograminearum (strain CS3096)</name>
    <name type="common">Wheat and barley crown-rot fungus</name>
    <dbReference type="NCBI Taxonomy" id="1028729"/>
    <lineage>
        <taxon>Eukaryota</taxon>
        <taxon>Fungi</taxon>
        <taxon>Dikarya</taxon>
        <taxon>Ascomycota</taxon>
        <taxon>Pezizomycotina</taxon>
        <taxon>Sordariomycetes</taxon>
        <taxon>Hypocreomycetidae</taxon>
        <taxon>Hypocreales</taxon>
        <taxon>Nectriaceae</taxon>
        <taxon>Fusarium</taxon>
    </lineage>
</organism>
<dbReference type="RefSeq" id="XP_009258298.1">
    <property type="nucleotide sequence ID" value="XM_009260023.1"/>
</dbReference>
<reference evidence="6 7" key="1">
    <citation type="journal article" date="2012" name="PLoS Pathog.">
        <title>Comparative pathogenomics reveals horizontally acquired novel virulence genes in fungi infecting cereal hosts.</title>
        <authorList>
            <person name="Gardiner D.M."/>
            <person name="McDonald M.C."/>
            <person name="Covarelli L."/>
            <person name="Solomon P.S."/>
            <person name="Rusu A.G."/>
            <person name="Marshall M."/>
            <person name="Kazan K."/>
            <person name="Chakraborty S."/>
            <person name="McDonald B.A."/>
            <person name="Manners J.M."/>
        </authorList>
    </citation>
    <scope>NUCLEOTIDE SEQUENCE [LARGE SCALE GENOMIC DNA]</scope>
    <source>
        <strain evidence="6 7">CS3096</strain>
    </source>
</reference>
<keyword evidence="1" id="KW-0479">Metal-binding</keyword>
<dbReference type="InterPro" id="IPR036443">
    <property type="entry name" value="Znf_RanBP2_sf"/>
</dbReference>
<dbReference type="EMBL" id="AFNW01000187">
    <property type="protein sequence ID" value="EKJ72859.1"/>
    <property type="molecule type" value="Genomic_DNA"/>
</dbReference>
<evidence type="ECO:0000256" key="1">
    <source>
        <dbReference type="ARBA" id="ARBA00022723"/>
    </source>
</evidence>
<dbReference type="PROSITE" id="PS01358">
    <property type="entry name" value="ZF_RANBP2_1"/>
    <property type="match status" value="1"/>
</dbReference>
<dbReference type="SUPFAM" id="SSF90209">
    <property type="entry name" value="Ran binding protein zinc finger-like"/>
    <property type="match status" value="1"/>
</dbReference>
<dbReference type="KEGG" id="fpu:FPSE_06905"/>
<name>K3VFV0_FUSPC</name>
<dbReference type="Proteomes" id="UP000007978">
    <property type="component" value="Chromosome 1"/>
</dbReference>
<sequence length="77" mass="8802">MSSALVNKTTHKVRKDHTKWDCDTCDEINIMKDEICVKCNESRLGQSRALTYTKGCDSWFLVLEMEKPDVLMADMGS</sequence>
<dbReference type="GO" id="GO:0008270">
    <property type="term" value="F:zinc ion binding"/>
    <property type="evidence" value="ECO:0007669"/>
    <property type="project" value="UniProtKB-KW"/>
</dbReference>